<gene>
    <name evidence="2" type="ORF">GCM10022414_26500</name>
</gene>
<organism evidence="2 3">
    <name type="scientific">Zhongshania borealis</name>
    <dbReference type="NCBI Taxonomy" id="889488"/>
    <lineage>
        <taxon>Bacteria</taxon>
        <taxon>Pseudomonadati</taxon>
        <taxon>Pseudomonadota</taxon>
        <taxon>Gammaproteobacteria</taxon>
        <taxon>Cellvibrionales</taxon>
        <taxon>Spongiibacteraceae</taxon>
        <taxon>Zhongshania</taxon>
    </lineage>
</organism>
<proteinExistence type="predicted"/>
<reference evidence="3" key="1">
    <citation type="journal article" date="2019" name="Int. J. Syst. Evol. Microbiol.">
        <title>The Global Catalogue of Microorganisms (GCM) 10K type strain sequencing project: providing services to taxonomists for standard genome sequencing and annotation.</title>
        <authorList>
            <consortium name="The Broad Institute Genomics Platform"/>
            <consortium name="The Broad Institute Genome Sequencing Center for Infectious Disease"/>
            <person name="Wu L."/>
            <person name="Ma J."/>
        </authorList>
    </citation>
    <scope>NUCLEOTIDE SEQUENCE [LARGE SCALE GENOMIC DNA]</scope>
    <source>
        <strain evidence="3">JCM 17304</strain>
    </source>
</reference>
<name>A0ABP7WYF4_9GAMM</name>
<sequence>MIKLYYMKGGNNFGDILSKDIVAKVSGQDVVHAKAYRADIISTGSLLGKVQNTKLRRAFFRMLKPTYVWGTGIISDGGSVSKNNLVICALRGRLSFGRFDLNSDVALGDPALLCSKLFPYKKDKKAGKFLVTPHLHDKECEAWIDRIEKLLGEEVEVCNLSQDVDYILEKIANAKGVITSAMHPLIVAHSYRTPVVWVDVGSVVILGGNYKFEDYYSVLDIPLQKITKDDLLEGMVSKENIEDQLEKSYVGLERLRSLQDGLIASFPDSLRKK</sequence>
<protein>
    <recommendedName>
        <fullName evidence="1">Polysaccharide pyruvyl transferase domain-containing protein</fullName>
    </recommendedName>
</protein>
<comment type="caution">
    <text evidence="2">The sequence shown here is derived from an EMBL/GenBank/DDBJ whole genome shotgun (WGS) entry which is preliminary data.</text>
</comment>
<dbReference type="Pfam" id="PF04230">
    <property type="entry name" value="PS_pyruv_trans"/>
    <property type="match status" value="1"/>
</dbReference>
<evidence type="ECO:0000313" key="2">
    <source>
        <dbReference type="EMBL" id="GAA4099880.1"/>
    </source>
</evidence>
<feature type="domain" description="Polysaccharide pyruvyl transferase" evidence="1">
    <location>
        <begin position="38"/>
        <end position="200"/>
    </location>
</feature>
<evidence type="ECO:0000313" key="3">
    <source>
        <dbReference type="Proteomes" id="UP001500392"/>
    </source>
</evidence>
<dbReference type="RefSeq" id="WP_344936787.1">
    <property type="nucleotide sequence ID" value="NZ_BAABDM010000005.1"/>
</dbReference>
<dbReference type="EMBL" id="BAABDM010000005">
    <property type="protein sequence ID" value="GAA4099880.1"/>
    <property type="molecule type" value="Genomic_DNA"/>
</dbReference>
<dbReference type="Proteomes" id="UP001500392">
    <property type="component" value="Unassembled WGS sequence"/>
</dbReference>
<keyword evidence="3" id="KW-1185">Reference proteome</keyword>
<dbReference type="InterPro" id="IPR007345">
    <property type="entry name" value="Polysacch_pyruvyl_Trfase"/>
</dbReference>
<accession>A0ABP7WYF4</accession>
<evidence type="ECO:0000259" key="1">
    <source>
        <dbReference type="Pfam" id="PF04230"/>
    </source>
</evidence>